<accession>A0AAU9PUI1</accession>
<organism evidence="2 3">
    <name type="scientific">Lactuca virosa</name>
    <dbReference type="NCBI Taxonomy" id="75947"/>
    <lineage>
        <taxon>Eukaryota</taxon>
        <taxon>Viridiplantae</taxon>
        <taxon>Streptophyta</taxon>
        <taxon>Embryophyta</taxon>
        <taxon>Tracheophyta</taxon>
        <taxon>Spermatophyta</taxon>
        <taxon>Magnoliopsida</taxon>
        <taxon>eudicotyledons</taxon>
        <taxon>Gunneridae</taxon>
        <taxon>Pentapetalae</taxon>
        <taxon>asterids</taxon>
        <taxon>campanulids</taxon>
        <taxon>Asterales</taxon>
        <taxon>Asteraceae</taxon>
        <taxon>Cichorioideae</taxon>
        <taxon>Cichorieae</taxon>
        <taxon>Lactucinae</taxon>
        <taxon>Lactuca</taxon>
    </lineage>
</organism>
<dbReference type="InterPro" id="IPR051596">
    <property type="entry name" value="Caulimoviridae_Movement"/>
</dbReference>
<name>A0AAU9PUI1_9ASTR</name>
<evidence type="ECO:0008006" key="4">
    <source>
        <dbReference type="Google" id="ProtNLM"/>
    </source>
</evidence>
<comment type="caution">
    <text evidence="2">The sequence shown here is derived from an EMBL/GenBank/DDBJ whole genome shotgun (WGS) entry which is preliminary data.</text>
</comment>
<dbReference type="EMBL" id="CAKMRJ010005745">
    <property type="protein sequence ID" value="CAH1454046.1"/>
    <property type="molecule type" value="Genomic_DNA"/>
</dbReference>
<protein>
    <recommendedName>
        <fullName evidence="4">Movement protein</fullName>
    </recommendedName>
</protein>
<dbReference type="PANTHER" id="PTHR47599:SF3">
    <property type="entry name" value="CELL-TO-CELL MOVEMENT PROTEIN"/>
    <property type="match status" value="1"/>
</dbReference>
<dbReference type="InterPro" id="IPR028919">
    <property type="entry name" value="Viral_movement"/>
</dbReference>
<dbReference type="Proteomes" id="UP001157418">
    <property type="component" value="Unassembled WGS sequence"/>
</dbReference>
<proteinExistence type="predicted"/>
<dbReference type="Pfam" id="PF01107">
    <property type="entry name" value="MP"/>
    <property type="match status" value="1"/>
</dbReference>
<keyword evidence="3" id="KW-1185">Reference proteome</keyword>
<reference evidence="2 3" key="1">
    <citation type="submission" date="2022-01" db="EMBL/GenBank/DDBJ databases">
        <authorList>
            <person name="Xiong W."/>
            <person name="Schranz E."/>
        </authorList>
    </citation>
    <scope>NUCLEOTIDE SEQUENCE [LARGE SCALE GENOMIC DNA]</scope>
</reference>
<gene>
    <name evidence="2" type="ORF">LVIROSA_LOCUS39246</name>
</gene>
<sequence>MVHIGAVKILIKSQFQEGINSPIKMALIDDRINHRQDCILGAAKGNLAYQKFMFSVYPKFALDLKSANLNKVLSFIHHFERSDLMNPGDKPFTITYLIGYALTNSNHSIYYKKEEYIELEDVFSEIGHVKDKQFCDIDPQDSSWALNIARNKKALGEKLPPRISIDSLHIGEISKSLEPTPRDILKSIRSMSSRVDNLNQTISQLSEVINE</sequence>
<dbReference type="AlphaFoldDB" id="A0AAU9PUI1"/>
<dbReference type="PANTHER" id="PTHR47599">
    <property type="entry name" value="CELL-TO-CELL MOVEMENT PROTEIN"/>
    <property type="match status" value="1"/>
</dbReference>
<evidence type="ECO:0000313" key="3">
    <source>
        <dbReference type="Proteomes" id="UP001157418"/>
    </source>
</evidence>
<evidence type="ECO:0000256" key="1">
    <source>
        <dbReference type="ARBA" id="ARBA00023054"/>
    </source>
</evidence>
<evidence type="ECO:0000313" key="2">
    <source>
        <dbReference type="EMBL" id="CAH1454046.1"/>
    </source>
</evidence>
<keyword evidence="1" id="KW-0175">Coiled coil</keyword>